<feature type="region of interest" description="Disordered" evidence="3">
    <location>
        <begin position="474"/>
        <end position="535"/>
    </location>
</feature>
<dbReference type="PhylomeDB" id="R7Q6P9"/>
<feature type="compositionally biased region" description="Acidic residues" evidence="3">
    <location>
        <begin position="488"/>
        <end position="497"/>
    </location>
</feature>
<dbReference type="AlphaFoldDB" id="R7Q6P9"/>
<dbReference type="GeneID" id="17320565"/>
<accession>R7Q6P9</accession>
<feature type="compositionally biased region" description="Polar residues" evidence="3">
    <location>
        <begin position="503"/>
        <end position="514"/>
    </location>
</feature>
<protein>
    <submittedName>
        <fullName evidence="4">Uncharacterized protein</fullName>
    </submittedName>
</protein>
<dbReference type="STRING" id="2769.R7Q6P9"/>
<evidence type="ECO:0000313" key="4">
    <source>
        <dbReference type="EMBL" id="CDF33046.1"/>
    </source>
</evidence>
<proteinExistence type="inferred from homology"/>
<dbReference type="InterPro" id="IPR038538">
    <property type="entry name" value="MTERF_sf"/>
</dbReference>
<reference evidence="5" key="1">
    <citation type="journal article" date="2013" name="Proc. Natl. Acad. Sci. U.S.A.">
        <title>Genome structure and metabolic features in the red seaweed Chondrus crispus shed light on evolution of the Archaeplastida.</title>
        <authorList>
            <person name="Collen J."/>
            <person name="Porcel B."/>
            <person name="Carre W."/>
            <person name="Ball S.G."/>
            <person name="Chaparro C."/>
            <person name="Tonon T."/>
            <person name="Barbeyron T."/>
            <person name="Michel G."/>
            <person name="Noel B."/>
            <person name="Valentin K."/>
            <person name="Elias M."/>
            <person name="Artiguenave F."/>
            <person name="Arun A."/>
            <person name="Aury J.M."/>
            <person name="Barbosa-Neto J.F."/>
            <person name="Bothwell J.H."/>
            <person name="Bouget F.Y."/>
            <person name="Brillet L."/>
            <person name="Cabello-Hurtado F."/>
            <person name="Capella-Gutierrez S."/>
            <person name="Charrier B."/>
            <person name="Cladiere L."/>
            <person name="Cock J.M."/>
            <person name="Coelho S.M."/>
            <person name="Colleoni C."/>
            <person name="Czjzek M."/>
            <person name="Da Silva C."/>
            <person name="Delage L."/>
            <person name="Denoeud F."/>
            <person name="Deschamps P."/>
            <person name="Dittami S.M."/>
            <person name="Gabaldon T."/>
            <person name="Gachon C.M."/>
            <person name="Groisillier A."/>
            <person name="Herve C."/>
            <person name="Jabbari K."/>
            <person name="Katinka M."/>
            <person name="Kloareg B."/>
            <person name="Kowalczyk N."/>
            <person name="Labadie K."/>
            <person name="Leblanc C."/>
            <person name="Lopez P.J."/>
            <person name="McLachlan D.H."/>
            <person name="Meslet-Cladiere L."/>
            <person name="Moustafa A."/>
            <person name="Nehr Z."/>
            <person name="Nyvall Collen P."/>
            <person name="Panaud O."/>
            <person name="Partensky F."/>
            <person name="Poulain J."/>
            <person name="Rensing S.A."/>
            <person name="Rousvoal S."/>
            <person name="Samson G."/>
            <person name="Symeonidi A."/>
            <person name="Weissenbach J."/>
            <person name="Zambounis A."/>
            <person name="Wincker P."/>
            <person name="Boyen C."/>
        </authorList>
    </citation>
    <scope>NUCLEOTIDE SEQUENCE [LARGE SCALE GENOMIC DNA]</scope>
    <source>
        <strain evidence="5">cv. Stackhouse</strain>
    </source>
</reference>
<evidence type="ECO:0000256" key="1">
    <source>
        <dbReference type="ARBA" id="ARBA00007692"/>
    </source>
</evidence>
<keyword evidence="2" id="KW-0809">Transit peptide</keyword>
<dbReference type="Proteomes" id="UP000012073">
    <property type="component" value="Unassembled WGS sequence"/>
</dbReference>
<dbReference type="PANTHER" id="PTHR13068:SF151">
    <property type="entry name" value="TRANSCRIPTION TERMINATION FACTOR MTERF9, CHLOROPLASTIC"/>
    <property type="match status" value="1"/>
</dbReference>
<evidence type="ECO:0000256" key="3">
    <source>
        <dbReference type="SAM" id="MobiDB-lite"/>
    </source>
</evidence>
<evidence type="ECO:0000313" key="5">
    <source>
        <dbReference type="Proteomes" id="UP000012073"/>
    </source>
</evidence>
<organism evidence="4 5">
    <name type="scientific">Chondrus crispus</name>
    <name type="common">Carrageen Irish moss</name>
    <name type="synonym">Polymorpha crispa</name>
    <dbReference type="NCBI Taxonomy" id="2769"/>
    <lineage>
        <taxon>Eukaryota</taxon>
        <taxon>Rhodophyta</taxon>
        <taxon>Florideophyceae</taxon>
        <taxon>Rhodymeniophycidae</taxon>
        <taxon>Gigartinales</taxon>
        <taxon>Gigartinaceae</taxon>
        <taxon>Chondrus</taxon>
    </lineage>
</organism>
<name>R7Q6P9_CHOCR</name>
<keyword evidence="5" id="KW-1185">Reference proteome</keyword>
<dbReference type="SMART" id="SM00733">
    <property type="entry name" value="Mterf"/>
    <property type="match status" value="8"/>
</dbReference>
<sequence>MRAAAFATSALPLGNSTWLSRHTPRRSRTSPRSPDHVCCLIPPQVPSARTSQISAVEQRFRVLGADAAADLAYVSLSTGTATVELASPTWSMLMDTLASHDINGSVLSCIAERLGVPELLRLEPAHVVSVLHYLSTYVQLADAERNRVIIRRPDILKSPEHLRKAVEALETSGLRLKDIKTVVQRWPGLLLLDARKINRVTAFLQTPAVGFSLPNLRSLLRRAPWVLVYDIGSEMIPAISYLKRVLDLPNRAPVDQFIRARPLLLGTSPDAMQKVTDFMSDVVGLTPTMLSVALRSFPPLLTCSIDATLAPAASFLSKDLSLEPNELKKLVRAFPTVLTLDVEGDMRPVVNYFRRKGIINVGRIVKRLPPILGYDLDTNIIPKMEYIEQELGLSSYDILTFPGYFSYSFEKCIEPRTKFLQAKGRSVTESGLNMALGLKDEDFCVRVAKVPISQYYAFKAAFLLGRKNEKAAVEPTNDVVKESRNSNGDEEIGDETIGDERTTQNASRRLSNSNGKRRKRKFRTTLSRMPWKELK</sequence>
<dbReference type="PANTHER" id="PTHR13068">
    <property type="entry name" value="CGI-12 PROTEIN-RELATED"/>
    <property type="match status" value="1"/>
</dbReference>
<dbReference type="OrthoDB" id="5513at2759"/>
<dbReference type="InterPro" id="IPR003690">
    <property type="entry name" value="MTERF"/>
</dbReference>
<comment type="similarity">
    <text evidence="1">Belongs to the mTERF family.</text>
</comment>
<dbReference type="Pfam" id="PF02536">
    <property type="entry name" value="mTERF"/>
    <property type="match status" value="2"/>
</dbReference>
<dbReference type="Gene3D" id="1.25.70.10">
    <property type="entry name" value="Transcription termination factor 3, mitochondrial"/>
    <property type="match status" value="2"/>
</dbReference>
<dbReference type="EMBL" id="HG001632">
    <property type="protein sequence ID" value="CDF33046.1"/>
    <property type="molecule type" value="Genomic_DNA"/>
</dbReference>
<dbReference type="KEGG" id="ccp:CHC_T00001864001"/>
<gene>
    <name evidence="4" type="ORF">CHC_T00001864001</name>
</gene>
<dbReference type="RefSeq" id="XP_005712849.1">
    <property type="nucleotide sequence ID" value="XM_005712792.1"/>
</dbReference>
<dbReference type="Gramene" id="CDF33046">
    <property type="protein sequence ID" value="CDF33046"/>
    <property type="gene ID" value="CHC_T00001864001"/>
</dbReference>
<dbReference type="GO" id="GO:0003676">
    <property type="term" value="F:nucleic acid binding"/>
    <property type="evidence" value="ECO:0007669"/>
    <property type="project" value="InterPro"/>
</dbReference>
<evidence type="ECO:0000256" key="2">
    <source>
        <dbReference type="ARBA" id="ARBA00022946"/>
    </source>
</evidence>